<evidence type="ECO:0000259" key="2">
    <source>
        <dbReference type="PROSITE" id="PS50158"/>
    </source>
</evidence>
<dbReference type="PANTHER" id="PTHR37984">
    <property type="entry name" value="PROTEIN CBG26694"/>
    <property type="match status" value="1"/>
</dbReference>
<feature type="domain" description="CCHC-type" evidence="2">
    <location>
        <begin position="71"/>
        <end position="84"/>
    </location>
</feature>
<dbReference type="GO" id="GO:0071897">
    <property type="term" value="P:DNA biosynthetic process"/>
    <property type="evidence" value="ECO:0007669"/>
    <property type="project" value="UniProtKB-ARBA"/>
</dbReference>
<accession>A0AAE1KX32</accession>
<dbReference type="Gene3D" id="3.10.10.10">
    <property type="entry name" value="HIV Type 1 Reverse Transcriptase, subunit A, domain 1"/>
    <property type="match status" value="1"/>
</dbReference>
<dbReference type="PROSITE" id="PS50158">
    <property type="entry name" value="ZF_CCHC"/>
    <property type="match status" value="1"/>
</dbReference>
<dbReference type="EMBL" id="JAWQEG010000654">
    <property type="protein sequence ID" value="KAK3887002.1"/>
    <property type="molecule type" value="Genomic_DNA"/>
</dbReference>
<evidence type="ECO:0000313" key="3">
    <source>
        <dbReference type="EMBL" id="KAK3887002.1"/>
    </source>
</evidence>
<dbReference type="InterPro" id="IPR050951">
    <property type="entry name" value="Retrovirus_Pol_polyprotein"/>
</dbReference>
<protein>
    <recommendedName>
        <fullName evidence="2">CCHC-type domain-containing protein</fullName>
    </recommendedName>
</protein>
<dbReference type="InterPro" id="IPR043502">
    <property type="entry name" value="DNA/RNA_pol_sf"/>
</dbReference>
<dbReference type="SUPFAM" id="SSF56672">
    <property type="entry name" value="DNA/RNA polymerases"/>
    <property type="match status" value="1"/>
</dbReference>
<evidence type="ECO:0000256" key="1">
    <source>
        <dbReference type="PROSITE-ProRule" id="PRU00047"/>
    </source>
</evidence>
<dbReference type="Proteomes" id="UP001286313">
    <property type="component" value="Unassembled WGS sequence"/>
</dbReference>
<dbReference type="AlphaFoldDB" id="A0AAE1KX32"/>
<dbReference type="Gene3D" id="4.10.60.10">
    <property type="entry name" value="Zinc finger, CCHC-type"/>
    <property type="match status" value="1"/>
</dbReference>
<evidence type="ECO:0000313" key="4">
    <source>
        <dbReference type="Proteomes" id="UP001286313"/>
    </source>
</evidence>
<dbReference type="PANTHER" id="PTHR37984:SF5">
    <property type="entry name" value="PROTEIN NYNRIN-LIKE"/>
    <property type="match status" value="1"/>
</dbReference>
<name>A0AAE1KX32_PETCI</name>
<organism evidence="3 4">
    <name type="scientific">Petrolisthes cinctipes</name>
    <name type="common">Flat porcelain crab</name>
    <dbReference type="NCBI Taxonomy" id="88211"/>
    <lineage>
        <taxon>Eukaryota</taxon>
        <taxon>Metazoa</taxon>
        <taxon>Ecdysozoa</taxon>
        <taxon>Arthropoda</taxon>
        <taxon>Crustacea</taxon>
        <taxon>Multicrustacea</taxon>
        <taxon>Malacostraca</taxon>
        <taxon>Eumalacostraca</taxon>
        <taxon>Eucarida</taxon>
        <taxon>Decapoda</taxon>
        <taxon>Pleocyemata</taxon>
        <taxon>Anomura</taxon>
        <taxon>Galatheoidea</taxon>
        <taxon>Porcellanidae</taxon>
        <taxon>Petrolisthes</taxon>
    </lineage>
</organism>
<comment type="caution">
    <text evidence="3">The sequence shown here is derived from an EMBL/GenBank/DDBJ whole genome shotgun (WGS) entry which is preliminary data.</text>
</comment>
<dbReference type="GO" id="GO:0008270">
    <property type="term" value="F:zinc ion binding"/>
    <property type="evidence" value="ECO:0007669"/>
    <property type="project" value="UniProtKB-KW"/>
</dbReference>
<keyword evidence="1" id="KW-0479">Metal-binding</keyword>
<keyword evidence="1" id="KW-0863">Zinc-finger</keyword>
<dbReference type="GO" id="GO:0003676">
    <property type="term" value="F:nucleic acid binding"/>
    <property type="evidence" value="ECO:0007669"/>
    <property type="project" value="InterPro"/>
</dbReference>
<proteinExistence type="predicted"/>
<keyword evidence="4" id="KW-1185">Reference proteome</keyword>
<sequence length="360" mass="40176">MQEALASPMSGPVLIHMSGPIFRQVIVQDLKQGRGKYVKWKFLKVVVGTVNSQDIRKRTASSVQGKIAGGCWFCGKPGHKREDCYKLKKEQEQSSAMKSTFALKECWTCGTTGSPDRSGWARGHASFYVTEMEDQCLLGLDYMLSMGCELNFCSMTLKVRGKSVLVTAARHTRFGGEVRVLRTTVIPPRSELLLRCRVSRSFDSNLGVVEPDVRSKANAGVMVGRTLVETSGSEVPDVVANISREPQKIKEGELVGLCQEVDHEWYQWKALSPLRELLVEFADNFSTSDLELECTDMVELSIDTGDHRPIKQPARRMAPAQRQEMEKVMENLRSQGVIEKSSSPWTSAVVLVRKKDGSVR</sequence>
<reference evidence="3" key="1">
    <citation type="submission" date="2023-10" db="EMBL/GenBank/DDBJ databases">
        <title>Genome assemblies of two species of porcelain crab, Petrolisthes cinctipes and Petrolisthes manimaculis (Anomura: Porcellanidae).</title>
        <authorList>
            <person name="Angst P."/>
        </authorList>
    </citation>
    <scope>NUCLEOTIDE SEQUENCE</scope>
    <source>
        <strain evidence="3">PB745_01</strain>
        <tissue evidence="3">Gill</tissue>
    </source>
</reference>
<dbReference type="InterPro" id="IPR001878">
    <property type="entry name" value="Znf_CCHC"/>
</dbReference>
<gene>
    <name evidence="3" type="ORF">Pcinc_008884</name>
</gene>
<keyword evidence="1" id="KW-0862">Zinc</keyword>